<feature type="active site" description="Charge relay system" evidence="9">
    <location>
        <position position="213"/>
    </location>
</feature>
<feature type="region of interest" description="Disordered" evidence="11">
    <location>
        <begin position="178"/>
        <end position="202"/>
    </location>
</feature>
<gene>
    <name evidence="14" type="ORF">KG104_02945</name>
</gene>
<evidence type="ECO:0000256" key="2">
    <source>
        <dbReference type="ARBA" id="ARBA00011073"/>
    </source>
</evidence>
<evidence type="ECO:0000256" key="4">
    <source>
        <dbReference type="ARBA" id="ARBA00022670"/>
    </source>
</evidence>
<dbReference type="AlphaFoldDB" id="A0A975S8K3"/>
<keyword evidence="6 9" id="KW-0378">Hydrolase</keyword>
<feature type="domain" description="SLH" evidence="13">
    <location>
        <begin position="451"/>
        <end position="518"/>
    </location>
</feature>
<dbReference type="InterPro" id="IPR022398">
    <property type="entry name" value="Peptidase_S8_His-AS"/>
</dbReference>
<keyword evidence="7 9" id="KW-0720">Serine protease</keyword>
<evidence type="ECO:0000256" key="1">
    <source>
        <dbReference type="ARBA" id="ARBA00004613"/>
    </source>
</evidence>
<dbReference type="GO" id="GO:0004252">
    <property type="term" value="F:serine-type endopeptidase activity"/>
    <property type="evidence" value="ECO:0007669"/>
    <property type="project" value="UniProtKB-UniRule"/>
</dbReference>
<dbReference type="EMBL" id="CP076456">
    <property type="protein sequence ID" value="QWQ37829.1"/>
    <property type="molecule type" value="Genomic_DNA"/>
</dbReference>
<evidence type="ECO:0000256" key="3">
    <source>
        <dbReference type="ARBA" id="ARBA00022525"/>
    </source>
</evidence>
<feature type="signal peptide" evidence="12">
    <location>
        <begin position="1"/>
        <end position="16"/>
    </location>
</feature>
<dbReference type="PANTHER" id="PTHR43806:SF11">
    <property type="entry name" value="CEREVISIN-RELATED"/>
    <property type="match status" value="1"/>
</dbReference>
<evidence type="ECO:0000256" key="5">
    <source>
        <dbReference type="ARBA" id="ARBA00022729"/>
    </source>
</evidence>
<evidence type="ECO:0000256" key="7">
    <source>
        <dbReference type="ARBA" id="ARBA00022825"/>
    </source>
</evidence>
<keyword evidence="15" id="KW-1185">Reference proteome</keyword>
<sequence length="644" mass="66551">MTGAAALLLLSGPLVAAPASADSNSDTAPPSRYIVTFADRAAASSITREQTYLDAGSPVGAAVTELHLTGSGGTVVEVDPDLTVEETAAVVSALAADPDVERVEPDVLLYPSAVTPNDPLYPRQWNLQGAGGGADAAPAWPSSTGKGQVVAVVDTGITAHTDLQAQVLPGYDLISDPAVAGDGNGRDADPRDEGDWYPNGSCGRTVGSASTWHGTHVSGVVAASANNGTGISGVAPGAQILPVRTLGTCGGYMSDISDGIIWAAGGQLPGVPLNRTPARVINLSLGGVSTCSAAMQQAVNFAAERGAVVVAAAGNDSISADRSQPANCDNVIVVGATDRNGSRAPYSNFGPLVDLMAPGGNTMGDSSGGILSTINNGKSVPADEGYAYYQGTSMAAPHVAGAAALLLSADPGLTSQQVESTLLQTARELPGSCAPHCGPQLLNISAAVAAVASPFADVPKSMQFYDDMRWMAEAGISTGWNETNGTSTYRPLESVKRDAMAAFMYRLAGSPAFTPPQKSPFADVSTGNQFYKEISWLAAEEISTGWLESNGTKTYRPLQPVNRDAMAAFMYRYADSPAYTVPVKSPFADITKTNQFYKEISWLASTGISTGWAGGNGTSTYRPLSSVKRDAMAAFMHRFDTRFN</sequence>
<dbReference type="PANTHER" id="PTHR43806">
    <property type="entry name" value="PEPTIDASE S8"/>
    <property type="match status" value="1"/>
</dbReference>
<dbReference type="SUPFAM" id="SSF52743">
    <property type="entry name" value="Subtilisin-like"/>
    <property type="match status" value="1"/>
</dbReference>
<feature type="active site" description="Charge relay system" evidence="9">
    <location>
        <position position="154"/>
    </location>
</feature>
<evidence type="ECO:0000256" key="11">
    <source>
        <dbReference type="SAM" id="MobiDB-lite"/>
    </source>
</evidence>
<dbReference type="Gene3D" id="3.40.50.200">
    <property type="entry name" value="Peptidase S8/S53 domain"/>
    <property type="match status" value="1"/>
</dbReference>
<name>A0A975S8K3_9MICC</name>
<dbReference type="InterPro" id="IPR036852">
    <property type="entry name" value="Peptidase_S8/S53_dom_sf"/>
</dbReference>
<evidence type="ECO:0000313" key="15">
    <source>
        <dbReference type="Proteomes" id="UP000680588"/>
    </source>
</evidence>
<keyword evidence="5 12" id="KW-0732">Signal</keyword>
<dbReference type="InterPro" id="IPR023827">
    <property type="entry name" value="Peptidase_S8_Asp-AS"/>
</dbReference>
<dbReference type="Pfam" id="PF00082">
    <property type="entry name" value="Peptidase_S8"/>
    <property type="match status" value="1"/>
</dbReference>
<evidence type="ECO:0000256" key="10">
    <source>
        <dbReference type="RuleBase" id="RU003355"/>
    </source>
</evidence>
<dbReference type="PROSITE" id="PS00136">
    <property type="entry name" value="SUBTILASE_ASP"/>
    <property type="match status" value="1"/>
</dbReference>
<evidence type="ECO:0000256" key="6">
    <source>
        <dbReference type="ARBA" id="ARBA00022801"/>
    </source>
</evidence>
<dbReference type="PROSITE" id="PS00137">
    <property type="entry name" value="SUBTILASE_HIS"/>
    <property type="match status" value="1"/>
</dbReference>
<feature type="compositionally biased region" description="Basic and acidic residues" evidence="11">
    <location>
        <begin position="184"/>
        <end position="194"/>
    </location>
</feature>
<keyword evidence="4 9" id="KW-0645">Protease</keyword>
<dbReference type="InterPro" id="IPR050131">
    <property type="entry name" value="Peptidase_S8_subtilisin-like"/>
</dbReference>
<evidence type="ECO:0000259" key="13">
    <source>
        <dbReference type="PROSITE" id="PS51272"/>
    </source>
</evidence>
<dbReference type="PROSITE" id="PS00138">
    <property type="entry name" value="SUBTILASE_SER"/>
    <property type="match status" value="1"/>
</dbReference>
<dbReference type="Proteomes" id="UP000680588">
    <property type="component" value="Chromosome"/>
</dbReference>
<dbReference type="InterPro" id="IPR015500">
    <property type="entry name" value="Peptidase_S8_subtilisin-rel"/>
</dbReference>
<dbReference type="Pfam" id="PF00395">
    <property type="entry name" value="SLH"/>
    <property type="match status" value="2"/>
</dbReference>
<accession>A0A975S8K3</accession>
<feature type="chain" id="PRO_5038886987" evidence="12">
    <location>
        <begin position="17"/>
        <end position="644"/>
    </location>
</feature>
<evidence type="ECO:0000256" key="8">
    <source>
        <dbReference type="ARBA" id="ARBA00023145"/>
    </source>
</evidence>
<dbReference type="PROSITE" id="PS51272">
    <property type="entry name" value="SLH"/>
    <property type="match status" value="3"/>
</dbReference>
<dbReference type="GO" id="GO:0006508">
    <property type="term" value="P:proteolysis"/>
    <property type="evidence" value="ECO:0007669"/>
    <property type="project" value="UniProtKB-KW"/>
</dbReference>
<reference evidence="14" key="1">
    <citation type="submission" date="2021-06" db="EMBL/GenBank/DDBJ databases">
        <title>Novel species in genus Arthrobacter.</title>
        <authorList>
            <person name="Zhang G."/>
        </authorList>
    </citation>
    <scope>NUCLEOTIDE SEQUENCE</scope>
    <source>
        <strain evidence="14">Zg-ZUI122</strain>
    </source>
</reference>
<dbReference type="InterPro" id="IPR023828">
    <property type="entry name" value="Peptidase_S8_Ser-AS"/>
</dbReference>
<organism evidence="14 15">
    <name type="scientific">Arthrobacter sunyaminii</name>
    <dbReference type="NCBI Taxonomy" id="2816859"/>
    <lineage>
        <taxon>Bacteria</taxon>
        <taxon>Bacillati</taxon>
        <taxon>Actinomycetota</taxon>
        <taxon>Actinomycetes</taxon>
        <taxon>Micrococcales</taxon>
        <taxon>Micrococcaceae</taxon>
        <taxon>Arthrobacter</taxon>
    </lineage>
</organism>
<dbReference type="GO" id="GO:0005576">
    <property type="term" value="C:extracellular region"/>
    <property type="evidence" value="ECO:0007669"/>
    <property type="project" value="UniProtKB-SubCell"/>
</dbReference>
<evidence type="ECO:0000256" key="12">
    <source>
        <dbReference type="SAM" id="SignalP"/>
    </source>
</evidence>
<keyword evidence="3" id="KW-0964">Secreted</keyword>
<evidence type="ECO:0000256" key="9">
    <source>
        <dbReference type="PROSITE-ProRule" id="PRU01240"/>
    </source>
</evidence>
<dbReference type="FunFam" id="3.40.50.200:FF:000022">
    <property type="entry name" value="Extracellular protease"/>
    <property type="match status" value="1"/>
</dbReference>
<dbReference type="InterPro" id="IPR001119">
    <property type="entry name" value="SLH_dom"/>
</dbReference>
<dbReference type="KEGG" id="asun:KG104_02945"/>
<dbReference type="PRINTS" id="PR00723">
    <property type="entry name" value="SUBTILISIN"/>
</dbReference>
<dbReference type="InterPro" id="IPR000209">
    <property type="entry name" value="Peptidase_S8/S53_dom"/>
</dbReference>
<keyword evidence="8" id="KW-0865">Zymogen</keyword>
<dbReference type="CDD" id="cd07496">
    <property type="entry name" value="Peptidases_S8_13"/>
    <property type="match status" value="1"/>
</dbReference>
<feature type="domain" description="SLH" evidence="13">
    <location>
        <begin position="521"/>
        <end position="582"/>
    </location>
</feature>
<comment type="similarity">
    <text evidence="2 9 10">Belongs to the peptidase S8 family.</text>
</comment>
<feature type="domain" description="SLH" evidence="13">
    <location>
        <begin position="583"/>
        <end position="644"/>
    </location>
</feature>
<dbReference type="InterPro" id="IPR034176">
    <property type="entry name" value="Peptidases_S8_13"/>
</dbReference>
<dbReference type="PROSITE" id="PS51892">
    <property type="entry name" value="SUBTILASE"/>
    <property type="match status" value="1"/>
</dbReference>
<protein>
    <submittedName>
        <fullName evidence="14">S8 family serine peptidase</fullName>
    </submittedName>
</protein>
<evidence type="ECO:0000313" key="14">
    <source>
        <dbReference type="EMBL" id="QWQ37829.1"/>
    </source>
</evidence>
<proteinExistence type="inferred from homology"/>
<comment type="subcellular location">
    <subcellularLocation>
        <location evidence="1">Secreted</location>
    </subcellularLocation>
</comment>
<feature type="active site" description="Charge relay system" evidence="9">
    <location>
        <position position="393"/>
    </location>
</feature>